<sequence length="166" mass="19730">MSTLSERERVTVLMMRGWGENRRGYKQVVQMFNREFRGENPRLPYFIVFSDEACCQLDGEVNKQIFRYWSGDNPQWMSANKTQHPQKLKSLGCYLQRTIDWSLLYRRELERGEIREHASLTDRPCNSTHRWDSFNLVFFQQDGAPPHYARLAHCQAVEGSHFEHLT</sequence>
<evidence type="ECO:0000313" key="1">
    <source>
        <dbReference type="EMBL" id="KAJ8680335.1"/>
    </source>
</evidence>
<evidence type="ECO:0000313" key="2">
    <source>
        <dbReference type="Proteomes" id="UP001239111"/>
    </source>
</evidence>
<reference evidence="1" key="1">
    <citation type="submission" date="2023-04" db="EMBL/GenBank/DDBJ databases">
        <title>A chromosome-level genome assembly of the parasitoid wasp Eretmocerus hayati.</title>
        <authorList>
            <person name="Zhong Y."/>
            <person name="Liu S."/>
            <person name="Liu Y."/>
        </authorList>
    </citation>
    <scope>NUCLEOTIDE SEQUENCE</scope>
    <source>
        <strain evidence="1">ZJU_SS_LIU_2023</strain>
    </source>
</reference>
<gene>
    <name evidence="1" type="ORF">QAD02_016122</name>
</gene>
<organism evidence="1 2">
    <name type="scientific">Eretmocerus hayati</name>
    <dbReference type="NCBI Taxonomy" id="131215"/>
    <lineage>
        <taxon>Eukaryota</taxon>
        <taxon>Metazoa</taxon>
        <taxon>Ecdysozoa</taxon>
        <taxon>Arthropoda</taxon>
        <taxon>Hexapoda</taxon>
        <taxon>Insecta</taxon>
        <taxon>Pterygota</taxon>
        <taxon>Neoptera</taxon>
        <taxon>Endopterygota</taxon>
        <taxon>Hymenoptera</taxon>
        <taxon>Apocrita</taxon>
        <taxon>Proctotrupomorpha</taxon>
        <taxon>Chalcidoidea</taxon>
        <taxon>Aphelinidae</taxon>
        <taxon>Aphelininae</taxon>
        <taxon>Eretmocerus</taxon>
    </lineage>
</organism>
<dbReference type="EMBL" id="CM056742">
    <property type="protein sequence ID" value="KAJ8680335.1"/>
    <property type="molecule type" value="Genomic_DNA"/>
</dbReference>
<dbReference type="Proteomes" id="UP001239111">
    <property type="component" value="Chromosome 2"/>
</dbReference>
<comment type="caution">
    <text evidence="1">The sequence shown here is derived from an EMBL/GenBank/DDBJ whole genome shotgun (WGS) entry which is preliminary data.</text>
</comment>
<proteinExistence type="predicted"/>
<accession>A0ACC2P9R0</accession>
<keyword evidence="2" id="KW-1185">Reference proteome</keyword>
<name>A0ACC2P9R0_9HYME</name>
<protein>
    <submittedName>
        <fullName evidence="1">Uncharacterized protein</fullName>
    </submittedName>
</protein>